<dbReference type="Proteomes" id="UP000504618">
    <property type="component" value="Unplaced"/>
</dbReference>
<evidence type="ECO:0000313" key="1">
    <source>
        <dbReference type="Proteomes" id="UP000504618"/>
    </source>
</evidence>
<name>A0A6J1QTI5_9HYME</name>
<keyword evidence="1" id="KW-1185">Reference proteome</keyword>
<dbReference type="PANTHER" id="PTHR47331:SF5">
    <property type="entry name" value="RIBONUCLEASE H"/>
    <property type="match status" value="1"/>
</dbReference>
<dbReference type="InterPro" id="IPR005312">
    <property type="entry name" value="DUF1759"/>
</dbReference>
<dbReference type="RefSeq" id="XP_024885797.1">
    <property type="nucleotide sequence ID" value="XM_025030029.1"/>
</dbReference>
<dbReference type="Pfam" id="PF03564">
    <property type="entry name" value="DUF1759"/>
    <property type="match status" value="1"/>
</dbReference>
<organism evidence="1 2">
    <name type="scientific">Temnothorax curvispinosus</name>
    <dbReference type="NCBI Taxonomy" id="300111"/>
    <lineage>
        <taxon>Eukaryota</taxon>
        <taxon>Metazoa</taxon>
        <taxon>Ecdysozoa</taxon>
        <taxon>Arthropoda</taxon>
        <taxon>Hexapoda</taxon>
        <taxon>Insecta</taxon>
        <taxon>Pterygota</taxon>
        <taxon>Neoptera</taxon>
        <taxon>Endopterygota</taxon>
        <taxon>Hymenoptera</taxon>
        <taxon>Apocrita</taxon>
        <taxon>Aculeata</taxon>
        <taxon>Formicoidea</taxon>
        <taxon>Formicidae</taxon>
        <taxon>Myrmicinae</taxon>
        <taxon>Temnothorax</taxon>
    </lineage>
</organism>
<dbReference type="OrthoDB" id="7553707at2759"/>
<accession>A0A6J1QTI5</accession>
<reference evidence="2" key="1">
    <citation type="submission" date="2025-08" db="UniProtKB">
        <authorList>
            <consortium name="RefSeq"/>
        </authorList>
    </citation>
    <scope>IDENTIFICATION</scope>
    <source>
        <tissue evidence="2">Whole body</tissue>
    </source>
</reference>
<sequence>MAERLEELEPVINPNQSFASSTMRSESASLSLMHLPPIQLPPFSGKFEEWESFRDRFKALIIKNKELSNFSKMHFLTSSLTGHARDAIASLTITAENFDVAWKALTTRFENKRPLIEIHVSALCNLTNVSRESATELHALRDQAEKALAALKRLDRLSDEILSDILVYCVSQKLDPATRRAWKLKFSDDSLPPMYDDLNRFLSSRALALEKLAPTNSSKFNCGLKVTTTNASTASNPSCPLCQKFHFINKCPKFIEKSPSQRRDIVKQNKRCFNCLSTKHAVTDCKSKFTCRTCQRQHHSMLHDDSLSSSTNLVTVPASEPSTEIEASKVNSLSAVSITAVPTPVLLATARVNVGCPSGRTLSVRAILDQGSEVSFISERLAQILRVQLIRTRTSISAVGCVKVETCRHAANICITPRDRAEPTFSTLAFIIKSLTKYISPRAKFDVEWSHLTQLNLADDDPTGADPIDILIGADLYGSIIQNGI</sequence>
<dbReference type="AlphaFoldDB" id="A0A6J1QTI5"/>
<proteinExistence type="predicted"/>
<dbReference type="GeneID" id="112463574"/>
<protein>
    <submittedName>
        <fullName evidence="2">Uncharacterized protein LOC112463574</fullName>
    </submittedName>
</protein>
<evidence type="ECO:0000313" key="2">
    <source>
        <dbReference type="RefSeq" id="XP_024885797.1"/>
    </source>
</evidence>
<dbReference type="PANTHER" id="PTHR47331">
    <property type="entry name" value="PHD-TYPE DOMAIN-CONTAINING PROTEIN"/>
    <property type="match status" value="1"/>
</dbReference>
<gene>
    <name evidence="2" type="primary">LOC112463574</name>
</gene>